<comment type="caution">
    <text evidence="7">The sequence shown here is derived from an EMBL/GenBank/DDBJ whole genome shotgun (WGS) entry which is preliminary data.</text>
</comment>
<feature type="domain" description="Solute-binding protein family 5" evidence="6">
    <location>
        <begin position="95"/>
        <end position="444"/>
    </location>
</feature>
<dbReference type="AlphaFoldDB" id="A0A3A5MJ23"/>
<comment type="subcellular location">
    <subcellularLocation>
        <location evidence="1">Cell envelope</location>
    </subcellularLocation>
</comment>
<keyword evidence="3" id="KW-0813">Transport</keyword>
<dbReference type="Gene3D" id="3.10.105.10">
    <property type="entry name" value="Dipeptide-binding Protein, Domain 3"/>
    <property type="match status" value="1"/>
</dbReference>
<comment type="similarity">
    <text evidence="2">Belongs to the bacterial solute-binding protein 5 family.</text>
</comment>
<dbReference type="GO" id="GO:0043190">
    <property type="term" value="C:ATP-binding cassette (ABC) transporter complex"/>
    <property type="evidence" value="ECO:0007669"/>
    <property type="project" value="InterPro"/>
</dbReference>
<dbReference type="GO" id="GO:0015833">
    <property type="term" value="P:peptide transport"/>
    <property type="evidence" value="ECO:0007669"/>
    <property type="project" value="TreeGrafter"/>
</dbReference>
<evidence type="ECO:0000313" key="7">
    <source>
        <dbReference type="EMBL" id="RJT88891.1"/>
    </source>
</evidence>
<sequence length="558" mass="59498">MSPSTRLPGRTARSRRLLAAAAGLAGVLLLSACAADGQTATTATGERADGGTLVYLEPDAFTNLYPPAAGFYPNGGVVNNITDRLVYQNPETLDFEAWIATDWVVNDDATEFTFDLRDDVTFSDGSALDASVVAANFDLFGLGDPDRSLAVSEAVNNYDHSEVVDDDTVTFHFSASSPGFLQATSTITSGLVSADTLAKDLDGFGAGSATEIIGSGPFVVTDEQLGAQLTLSARDDYDWAPASFAHQGRPSIDAVQFIVTPETSVRVGSLISGQGDVARKVEAQDETQVTDAGYTLEAAQTNGVNNSLNLRFREPELQDIRVRQAIIAAVDRDAIVDSLFSDNYPVATSILSQTALGYLDTSEYFQYDPAKAAALLDQAGFTEGSDGIRVKDGLRLSITASEAGPQPRSFDVLTLVAQQLAEVGIELKIIRADAGDFAAAVLDGSQVQVFHSMVGRADFDVIKSQFFSTNRNVTLNLNKTDGSLGDPTLDEVLQAVASEPNAEARISDTQAAQVYLAEQAYVVPLFEEPQVYGIAPYVQDLTFEAVARPSFSQVWLDK</sequence>
<dbReference type="PIRSF" id="PIRSF002741">
    <property type="entry name" value="MppA"/>
    <property type="match status" value="1"/>
</dbReference>
<dbReference type="RefSeq" id="WP_119974368.1">
    <property type="nucleotide sequence ID" value="NZ_JBHSQA010000003.1"/>
</dbReference>
<dbReference type="PROSITE" id="PS51257">
    <property type="entry name" value="PROKAR_LIPOPROTEIN"/>
    <property type="match status" value="1"/>
</dbReference>
<dbReference type="EMBL" id="QZVS01000079">
    <property type="protein sequence ID" value="RJT88891.1"/>
    <property type="molecule type" value="Genomic_DNA"/>
</dbReference>
<proteinExistence type="inferred from homology"/>
<dbReference type="GO" id="GO:0030313">
    <property type="term" value="C:cell envelope"/>
    <property type="evidence" value="ECO:0007669"/>
    <property type="project" value="UniProtKB-SubCell"/>
</dbReference>
<reference evidence="7 8" key="1">
    <citation type="submission" date="2018-09" db="EMBL/GenBank/DDBJ databases">
        <title>Novel species of Cryobacterium.</title>
        <authorList>
            <person name="Liu Q."/>
            <person name="Xin Y.-H."/>
        </authorList>
    </citation>
    <scope>NUCLEOTIDE SEQUENCE [LARGE SCALE GENOMIC DNA]</scope>
    <source>
        <strain evidence="7 8">Hh39</strain>
    </source>
</reference>
<evidence type="ECO:0000313" key="8">
    <source>
        <dbReference type="Proteomes" id="UP000272015"/>
    </source>
</evidence>
<evidence type="ECO:0000256" key="5">
    <source>
        <dbReference type="SAM" id="SignalP"/>
    </source>
</evidence>
<dbReference type="GO" id="GO:1904680">
    <property type="term" value="F:peptide transmembrane transporter activity"/>
    <property type="evidence" value="ECO:0007669"/>
    <property type="project" value="TreeGrafter"/>
</dbReference>
<dbReference type="SUPFAM" id="SSF53850">
    <property type="entry name" value="Periplasmic binding protein-like II"/>
    <property type="match status" value="1"/>
</dbReference>
<keyword evidence="4 5" id="KW-0732">Signal</keyword>
<protein>
    <submittedName>
        <fullName evidence="7">TIGR04028 family ABC transporter substrate-binding protein</fullName>
    </submittedName>
</protein>
<evidence type="ECO:0000256" key="3">
    <source>
        <dbReference type="ARBA" id="ARBA00022448"/>
    </source>
</evidence>
<dbReference type="InterPro" id="IPR030678">
    <property type="entry name" value="Peptide/Ni-bd"/>
</dbReference>
<evidence type="ECO:0000256" key="2">
    <source>
        <dbReference type="ARBA" id="ARBA00005695"/>
    </source>
</evidence>
<evidence type="ECO:0000259" key="6">
    <source>
        <dbReference type="Pfam" id="PF00496"/>
    </source>
</evidence>
<dbReference type="InterPro" id="IPR023920">
    <property type="entry name" value="ABC_transptr_sub-bd_KPN01854"/>
</dbReference>
<feature type="signal peptide" evidence="5">
    <location>
        <begin position="1"/>
        <end position="34"/>
    </location>
</feature>
<dbReference type="PANTHER" id="PTHR30290">
    <property type="entry name" value="PERIPLASMIC BINDING COMPONENT OF ABC TRANSPORTER"/>
    <property type="match status" value="1"/>
</dbReference>
<accession>A0A3A5MJ23</accession>
<feature type="chain" id="PRO_5017256256" evidence="5">
    <location>
        <begin position="35"/>
        <end position="558"/>
    </location>
</feature>
<organism evidence="7 8">
    <name type="scientific">Cryobacterium melibiosiphilum</name>
    <dbReference type="NCBI Taxonomy" id="995039"/>
    <lineage>
        <taxon>Bacteria</taxon>
        <taxon>Bacillati</taxon>
        <taxon>Actinomycetota</taxon>
        <taxon>Actinomycetes</taxon>
        <taxon>Micrococcales</taxon>
        <taxon>Microbacteriaceae</taxon>
        <taxon>Cryobacterium</taxon>
    </lineage>
</organism>
<evidence type="ECO:0000256" key="1">
    <source>
        <dbReference type="ARBA" id="ARBA00004196"/>
    </source>
</evidence>
<dbReference type="PANTHER" id="PTHR30290:SF10">
    <property type="entry name" value="PERIPLASMIC OLIGOPEPTIDE-BINDING PROTEIN-RELATED"/>
    <property type="match status" value="1"/>
</dbReference>
<dbReference type="Pfam" id="PF00496">
    <property type="entry name" value="SBP_bac_5"/>
    <property type="match status" value="1"/>
</dbReference>
<dbReference type="CDD" id="cd08492">
    <property type="entry name" value="PBP2_NikA_DppA_OppA_like_15"/>
    <property type="match status" value="1"/>
</dbReference>
<evidence type="ECO:0000256" key="4">
    <source>
        <dbReference type="ARBA" id="ARBA00022729"/>
    </source>
</evidence>
<dbReference type="InterPro" id="IPR000914">
    <property type="entry name" value="SBP_5_dom"/>
</dbReference>
<dbReference type="Proteomes" id="UP000272015">
    <property type="component" value="Unassembled WGS sequence"/>
</dbReference>
<name>A0A3A5MJ23_9MICO</name>
<dbReference type="NCBIfam" id="TIGR04028">
    <property type="entry name" value="SBP_KPN_01854"/>
    <property type="match status" value="1"/>
</dbReference>
<keyword evidence="8" id="KW-1185">Reference proteome</keyword>
<dbReference type="OrthoDB" id="5240629at2"/>
<dbReference type="Gene3D" id="3.40.190.10">
    <property type="entry name" value="Periplasmic binding protein-like II"/>
    <property type="match status" value="1"/>
</dbReference>
<dbReference type="GO" id="GO:0042597">
    <property type="term" value="C:periplasmic space"/>
    <property type="evidence" value="ECO:0007669"/>
    <property type="project" value="UniProtKB-ARBA"/>
</dbReference>
<gene>
    <name evidence="7" type="ORF">D6T64_08905</name>
</gene>
<dbReference type="InterPro" id="IPR039424">
    <property type="entry name" value="SBP_5"/>
</dbReference>